<dbReference type="GO" id="GO:0032259">
    <property type="term" value="P:methylation"/>
    <property type="evidence" value="ECO:0007669"/>
    <property type="project" value="UniProtKB-KW"/>
</dbReference>
<sequence>MSTPAAGHGTARDPGPRPVGKLAHAIQRVTSAALGPYQSAVIRIGFSATYMLFLLREFPHRHEMYGPDGPWQWGMAEELLGNNGAFTVLMWSDGTVWFESVYAFSVVSAALLMVGWRSRTMSVLFMVGVLSLQNRSIFMGDGGDNVIHLMAIYLVLTRCAQVWSLDARRAARDAARVADGAPPVRDVTGPVLWAVLGPVLLWATLTDGLGGTVWLPALLWLLWTGNGVWWAVNRFAPGGEPRTLLDVLANLAHNATLVVIMAEVCLIYATAGWYKIQGSRWQDGTALYYPLKLDYFTPWPGLSDLLASSALLVMVLTYGTVLVQVAFPFTLFNRRVKNVLLVAMIGEHAGIALLLGLPFFSMAMIAADAVFLPTVFLVWLGGRVTLTRERLFSRRVPQGPAPGRGGADEAEGSSRGTGRRGPYARRVSSENGSTEPLPDVASDPAGEPVQYDDGYGSLIGVGPHPQPWPVGERYDPELLAHGDRRNVGDAYRYWTREAIVADLDLRRHDFHVAVENWGHDFNIGSVVRTANAFLAKEIHIVGRRRWNRRGAMVTDRYQHVRHHPDTSDLTAWAAAEGLPIIGIDNLPGAVPLERTVLPRRCVLLFGQEGPGLTEEARDHASMVCSIAQFGSTRSINAGAAAAIAMHAWVQRYADVPEPGAGPGSGAGPRSRGTAG</sequence>
<dbReference type="InterPro" id="IPR011020">
    <property type="entry name" value="HTTM-like"/>
</dbReference>
<feature type="transmembrane region" description="Helical" evidence="8">
    <location>
        <begin position="211"/>
        <end position="232"/>
    </location>
</feature>
<keyword evidence="3" id="KW-0808">Transferase</keyword>
<dbReference type="AlphaFoldDB" id="A0A7J0C7K1"/>
<keyword evidence="6 8" id="KW-0472">Membrane</keyword>
<gene>
    <name evidence="10" type="ORF">Sfulv_29680</name>
</gene>
<dbReference type="InterPro" id="IPR001537">
    <property type="entry name" value="SpoU_MeTrfase"/>
</dbReference>
<dbReference type="GO" id="GO:0003723">
    <property type="term" value="F:RNA binding"/>
    <property type="evidence" value="ECO:0007669"/>
    <property type="project" value="InterPro"/>
</dbReference>
<dbReference type="Proteomes" id="UP000498980">
    <property type="component" value="Unassembled WGS sequence"/>
</dbReference>
<dbReference type="SUPFAM" id="SSF75217">
    <property type="entry name" value="alpha/beta knot"/>
    <property type="match status" value="1"/>
</dbReference>
<dbReference type="Pfam" id="PF00588">
    <property type="entry name" value="SpoU_methylase"/>
    <property type="match status" value="1"/>
</dbReference>
<evidence type="ECO:0000256" key="6">
    <source>
        <dbReference type="ARBA" id="ARBA00023136"/>
    </source>
</evidence>
<name>A0A7J0C7K1_9ACTN</name>
<dbReference type="GO" id="GO:0006396">
    <property type="term" value="P:RNA processing"/>
    <property type="evidence" value="ECO:0007669"/>
    <property type="project" value="InterPro"/>
</dbReference>
<evidence type="ECO:0000313" key="11">
    <source>
        <dbReference type="Proteomes" id="UP000498980"/>
    </source>
</evidence>
<comment type="caution">
    <text evidence="10">The sequence shown here is derived from an EMBL/GenBank/DDBJ whole genome shotgun (WGS) entry which is preliminary data.</text>
</comment>
<dbReference type="InterPro" id="IPR052964">
    <property type="entry name" value="Sporulation_signal_mat"/>
</dbReference>
<dbReference type="GO" id="GO:0012505">
    <property type="term" value="C:endomembrane system"/>
    <property type="evidence" value="ECO:0007669"/>
    <property type="project" value="UniProtKB-SubCell"/>
</dbReference>
<feature type="transmembrane region" description="Helical" evidence="8">
    <location>
        <begin position="187"/>
        <end position="205"/>
    </location>
</feature>
<evidence type="ECO:0000256" key="7">
    <source>
        <dbReference type="SAM" id="MobiDB-lite"/>
    </source>
</evidence>
<dbReference type="PANTHER" id="PTHR39535:SF2">
    <property type="entry name" value="HTTM DOMAIN-CONTAINING PROTEIN"/>
    <property type="match status" value="1"/>
</dbReference>
<evidence type="ECO:0000256" key="4">
    <source>
        <dbReference type="ARBA" id="ARBA00022692"/>
    </source>
</evidence>
<evidence type="ECO:0000313" key="10">
    <source>
        <dbReference type="EMBL" id="GFM98157.1"/>
    </source>
</evidence>
<keyword evidence="11" id="KW-1185">Reference proteome</keyword>
<dbReference type="InterPro" id="IPR029026">
    <property type="entry name" value="tRNA_m1G_MTases_N"/>
</dbReference>
<evidence type="ECO:0000256" key="5">
    <source>
        <dbReference type="ARBA" id="ARBA00022989"/>
    </source>
</evidence>
<dbReference type="InterPro" id="IPR029028">
    <property type="entry name" value="Alpha/beta_knot_MTases"/>
</dbReference>
<accession>A0A7J0C7K1</accession>
<evidence type="ECO:0000256" key="2">
    <source>
        <dbReference type="ARBA" id="ARBA00022603"/>
    </source>
</evidence>
<feature type="region of interest" description="Disordered" evidence="7">
    <location>
        <begin position="395"/>
        <end position="446"/>
    </location>
</feature>
<proteinExistence type="predicted"/>
<dbReference type="PANTHER" id="PTHR39535">
    <property type="entry name" value="SPORULATION-DELAYING PROTEIN SDPB"/>
    <property type="match status" value="1"/>
</dbReference>
<organism evidence="10 11">
    <name type="scientific">Streptomyces fulvorobeus</name>
    <dbReference type="NCBI Taxonomy" id="284028"/>
    <lineage>
        <taxon>Bacteria</taxon>
        <taxon>Bacillati</taxon>
        <taxon>Actinomycetota</taxon>
        <taxon>Actinomycetes</taxon>
        <taxon>Kitasatosporales</taxon>
        <taxon>Streptomycetaceae</taxon>
        <taxon>Streptomyces</taxon>
    </lineage>
</organism>
<dbReference type="GO" id="GO:0008173">
    <property type="term" value="F:RNA methyltransferase activity"/>
    <property type="evidence" value="ECO:0007669"/>
    <property type="project" value="InterPro"/>
</dbReference>
<evidence type="ECO:0000256" key="1">
    <source>
        <dbReference type="ARBA" id="ARBA00004127"/>
    </source>
</evidence>
<feature type="transmembrane region" description="Helical" evidence="8">
    <location>
        <begin position="244"/>
        <end position="271"/>
    </location>
</feature>
<reference evidence="10 11" key="1">
    <citation type="submission" date="2020-05" db="EMBL/GenBank/DDBJ databases">
        <title>Whole genome shotgun sequence of Streptomyces fulvorobeus NBRC 15897.</title>
        <authorList>
            <person name="Komaki H."/>
            <person name="Tamura T."/>
        </authorList>
    </citation>
    <scope>NUCLEOTIDE SEQUENCE [LARGE SCALE GENOMIC DNA]</scope>
    <source>
        <strain evidence="10 11">NBRC 15897</strain>
    </source>
</reference>
<dbReference type="SMART" id="SM00752">
    <property type="entry name" value="HTTM"/>
    <property type="match status" value="1"/>
</dbReference>
<evidence type="ECO:0000256" key="3">
    <source>
        <dbReference type="ARBA" id="ARBA00022679"/>
    </source>
</evidence>
<dbReference type="Gene3D" id="3.40.1280.10">
    <property type="match status" value="1"/>
</dbReference>
<keyword evidence="4 8" id="KW-0812">Transmembrane</keyword>
<feature type="transmembrane region" description="Helical" evidence="8">
    <location>
        <begin position="96"/>
        <end position="116"/>
    </location>
</feature>
<comment type="subcellular location">
    <subcellularLocation>
        <location evidence="1">Endomembrane system</location>
        <topology evidence="1">Multi-pass membrane protein</topology>
    </subcellularLocation>
</comment>
<protein>
    <recommendedName>
        <fullName evidence="9">HTTM-like domain-containing protein</fullName>
    </recommendedName>
</protein>
<evidence type="ECO:0000256" key="8">
    <source>
        <dbReference type="SAM" id="Phobius"/>
    </source>
</evidence>
<dbReference type="EMBL" id="BLWC01000001">
    <property type="protein sequence ID" value="GFM98157.1"/>
    <property type="molecule type" value="Genomic_DNA"/>
</dbReference>
<keyword evidence="2" id="KW-0489">Methyltransferase</keyword>
<feature type="domain" description="HTTM-like" evidence="9">
    <location>
        <begin position="31"/>
        <end position="376"/>
    </location>
</feature>
<feature type="transmembrane region" description="Helical" evidence="8">
    <location>
        <begin position="339"/>
        <end position="359"/>
    </location>
</feature>
<keyword evidence="5 8" id="KW-1133">Transmembrane helix</keyword>
<feature type="transmembrane region" description="Helical" evidence="8">
    <location>
        <begin position="305"/>
        <end position="327"/>
    </location>
</feature>
<feature type="transmembrane region" description="Helical" evidence="8">
    <location>
        <begin position="365"/>
        <end position="386"/>
    </location>
</feature>
<evidence type="ECO:0000259" key="9">
    <source>
        <dbReference type="SMART" id="SM00752"/>
    </source>
</evidence>